<feature type="transmembrane region" description="Helical" evidence="1">
    <location>
        <begin position="12"/>
        <end position="33"/>
    </location>
</feature>
<dbReference type="Proteomes" id="UP000774750">
    <property type="component" value="Unassembled WGS sequence"/>
</dbReference>
<evidence type="ECO:0000313" key="3">
    <source>
        <dbReference type="Proteomes" id="UP000774750"/>
    </source>
</evidence>
<evidence type="ECO:0000313" key="2">
    <source>
        <dbReference type="EMBL" id="MBM6920307.1"/>
    </source>
</evidence>
<keyword evidence="3" id="KW-1185">Reference proteome</keyword>
<reference evidence="2" key="2">
    <citation type="journal article" date="2021" name="Sci. Rep.">
        <title>The distribution of antibiotic resistance genes in chicken gut microbiota commensals.</title>
        <authorList>
            <person name="Juricova H."/>
            <person name="Matiasovicova J."/>
            <person name="Kubasova T."/>
            <person name="Cejkova D."/>
            <person name="Rychlik I."/>
        </authorList>
    </citation>
    <scope>NUCLEOTIDE SEQUENCE</scope>
    <source>
        <strain evidence="2">An559</strain>
    </source>
</reference>
<accession>A0A939BDS6</accession>
<keyword evidence="1" id="KW-1133">Transmembrane helix</keyword>
<dbReference type="RefSeq" id="WP_204444972.1">
    <property type="nucleotide sequence ID" value="NZ_JACJKY010000004.1"/>
</dbReference>
<gene>
    <name evidence="2" type="ORF">H6A12_03935</name>
</gene>
<keyword evidence="1" id="KW-0812">Transmembrane</keyword>
<name>A0A939BDS6_9FIRM</name>
<sequence length="91" mass="10335">MRRMTLRAVRVILKGGCWLILALLVVSTVIRFFPSLSFLVMPVVIGNTVLAAVLIAVWLIFYRCPNCKKLLPLVGYGNEGRMCHHCGERYR</sequence>
<dbReference type="EMBL" id="JACJKY010000004">
    <property type="protein sequence ID" value="MBM6920307.1"/>
    <property type="molecule type" value="Genomic_DNA"/>
</dbReference>
<feature type="transmembrane region" description="Helical" evidence="1">
    <location>
        <begin position="39"/>
        <end position="61"/>
    </location>
</feature>
<comment type="caution">
    <text evidence="2">The sequence shown here is derived from an EMBL/GenBank/DDBJ whole genome shotgun (WGS) entry which is preliminary data.</text>
</comment>
<organism evidence="2 3">
    <name type="scientific">Merdimmobilis hominis</name>
    <dbReference type="NCBI Taxonomy" id="2897707"/>
    <lineage>
        <taxon>Bacteria</taxon>
        <taxon>Bacillati</taxon>
        <taxon>Bacillota</taxon>
        <taxon>Clostridia</taxon>
        <taxon>Eubacteriales</taxon>
        <taxon>Oscillospiraceae</taxon>
        <taxon>Merdimmobilis</taxon>
    </lineage>
</organism>
<evidence type="ECO:0000256" key="1">
    <source>
        <dbReference type="SAM" id="Phobius"/>
    </source>
</evidence>
<reference evidence="2" key="1">
    <citation type="submission" date="2020-08" db="EMBL/GenBank/DDBJ databases">
        <authorList>
            <person name="Cejkova D."/>
            <person name="Kubasova T."/>
            <person name="Jahodarova E."/>
            <person name="Rychlik I."/>
        </authorList>
    </citation>
    <scope>NUCLEOTIDE SEQUENCE</scope>
    <source>
        <strain evidence="2">An559</strain>
    </source>
</reference>
<keyword evidence="1" id="KW-0472">Membrane</keyword>
<proteinExistence type="predicted"/>
<protein>
    <submittedName>
        <fullName evidence="2">Uncharacterized protein</fullName>
    </submittedName>
</protein>
<dbReference type="AlphaFoldDB" id="A0A939BDS6"/>